<evidence type="ECO:0000313" key="4">
    <source>
        <dbReference type="Proteomes" id="UP000249082"/>
    </source>
</evidence>
<name>A0A2W5NJI2_9SPHN</name>
<accession>A0A2W5NJI2</accession>
<keyword evidence="1" id="KW-0472">Membrane</keyword>
<dbReference type="EMBL" id="QFPX01000030">
    <property type="protein sequence ID" value="PZQ50995.1"/>
    <property type="molecule type" value="Genomic_DNA"/>
</dbReference>
<dbReference type="SUPFAM" id="SSF51306">
    <property type="entry name" value="LexA/Signal peptidase"/>
    <property type="match status" value="1"/>
</dbReference>
<organism evidence="3 4">
    <name type="scientific">Novosphingobium pentaromativorans</name>
    <dbReference type="NCBI Taxonomy" id="205844"/>
    <lineage>
        <taxon>Bacteria</taxon>
        <taxon>Pseudomonadati</taxon>
        <taxon>Pseudomonadota</taxon>
        <taxon>Alphaproteobacteria</taxon>
        <taxon>Sphingomonadales</taxon>
        <taxon>Sphingomonadaceae</taxon>
        <taxon>Novosphingobium</taxon>
    </lineage>
</organism>
<dbReference type="Pfam" id="PF10502">
    <property type="entry name" value="Peptidase_S26"/>
    <property type="match status" value="1"/>
</dbReference>
<gene>
    <name evidence="3" type="ORF">DI555_21855</name>
</gene>
<proteinExistence type="predicted"/>
<evidence type="ECO:0000313" key="3">
    <source>
        <dbReference type="EMBL" id="PZQ50995.1"/>
    </source>
</evidence>
<protein>
    <submittedName>
        <fullName evidence="3">S26 family signal peptidase</fullName>
    </submittedName>
</protein>
<feature type="transmembrane region" description="Helical" evidence="1">
    <location>
        <begin position="33"/>
        <end position="53"/>
    </location>
</feature>
<dbReference type="Proteomes" id="UP000249082">
    <property type="component" value="Unassembled WGS sequence"/>
</dbReference>
<dbReference type="GO" id="GO:0004252">
    <property type="term" value="F:serine-type endopeptidase activity"/>
    <property type="evidence" value="ECO:0007669"/>
    <property type="project" value="InterPro"/>
</dbReference>
<reference evidence="3 4" key="1">
    <citation type="submission" date="2017-08" db="EMBL/GenBank/DDBJ databases">
        <title>Infants hospitalized years apart are colonized by the same room-sourced microbial strains.</title>
        <authorList>
            <person name="Brooks B."/>
            <person name="Olm M.R."/>
            <person name="Firek B.A."/>
            <person name="Baker R."/>
            <person name="Thomas B.C."/>
            <person name="Morowitz M.J."/>
            <person name="Banfield J.F."/>
        </authorList>
    </citation>
    <scope>NUCLEOTIDE SEQUENCE [LARGE SCALE GENOMIC DNA]</scope>
    <source>
        <strain evidence="3">S2_005_002_R2_33</strain>
    </source>
</reference>
<evidence type="ECO:0000256" key="1">
    <source>
        <dbReference type="SAM" id="Phobius"/>
    </source>
</evidence>
<dbReference type="InterPro" id="IPR036286">
    <property type="entry name" value="LexA/Signal_pep-like_sf"/>
</dbReference>
<dbReference type="InterPro" id="IPR019533">
    <property type="entry name" value="Peptidase_S26"/>
</dbReference>
<dbReference type="GO" id="GO:0006465">
    <property type="term" value="P:signal peptide processing"/>
    <property type="evidence" value="ECO:0007669"/>
    <property type="project" value="InterPro"/>
</dbReference>
<evidence type="ECO:0000259" key="2">
    <source>
        <dbReference type="Pfam" id="PF10502"/>
    </source>
</evidence>
<keyword evidence="1" id="KW-0812">Transmembrane</keyword>
<comment type="caution">
    <text evidence="3">The sequence shown here is derived from an EMBL/GenBank/DDBJ whole genome shotgun (WGS) entry which is preliminary data.</text>
</comment>
<dbReference type="Gene3D" id="2.10.109.10">
    <property type="entry name" value="Umud Fragment, subunit A"/>
    <property type="match status" value="1"/>
</dbReference>
<keyword evidence="1" id="KW-1133">Transmembrane helix</keyword>
<sequence length="194" mass="21332">MSLHRTSATEAPLRAFGEALRQARRRRDRDQRVLPAAGAALCAVGLTLVFPPAPHLVWNASPSAPLGLYLVEPGRRVSAGETVIARLPAPWRGFAAGRRYLPERVPLVKRIAAGPGEEICALGLRLFVNGAPVAHRLRRDGKGRVLPWWEGCRRLRGGEYFLLMAGHTKSFDGRYFGVTRASDIVGPARLIWAR</sequence>
<feature type="domain" description="Peptidase S26" evidence="2">
    <location>
        <begin position="38"/>
        <end position="192"/>
    </location>
</feature>
<dbReference type="AlphaFoldDB" id="A0A2W5NJI2"/>